<dbReference type="CDD" id="cd07433">
    <property type="entry name" value="PHP_PolIIIA_DnaE1"/>
    <property type="match status" value="1"/>
</dbReference>
<dbReference type="Gene3D" id="3.20.20.140">
    <property type="entry name" value="Metal-dependent hydrolases"/>
    <property type="match status" value="1"/>
</dbReference>
<keyword evidence="8" id="KW-0239">DNA-directed DNA polymerase</keyword>
<dbReference type="NCBIfam" id="TIGR00594">
    <property type="entry name" value="polc"/>
    <property type="match status" value="1"/>
</dbReference>
<dbReference type="PANTHER" id="PTHR32294">
    <property type="entry name" value="DNA POLYMERASE III SUBUNIT ALPHA"/>
    <property type="match status" value="1"/>
</dbReference>
<dbReference type="Proteomes" id="UP000006426">
    <property type="component" value="Plasmid pmppla107"/>
</dbReference>
<dbReference type="EC" id="2.7.7.7" evidence="2"/>
<proteinExistence type="predicted"/>
<evidence type="ECO:0000313" key="11">
    <source>
        <dbReference type="EMBL" id="AXH59423.1"/>
    </source>
</evidence>
<keyword evidence="6 11" id="KW-0548">Nucleotidyltransferase</keyword>
<dbReference type="AlphaFoldDB" id="A0AAD0M794"/>
<evidence type="ECO:0000313" key="12">
    <source>
        <dbReference type="Proteomes" id="UP000006426"/>
    </source>
</evidence>
<geneLocation type="plasmid" evidence="12">
    <name>pmppla107</name>
</geneLocation>
<evidence type="ECO:0000256" key="8">
    <source>
        <dbReference type="ARBA" id="ARBA00022932"/>
    </source>
</evidence>
<dbReference type="GO" id="GO:0005737">
    <property type="term" value="C:cytoplasm"/>
    <property type="evidence" value="ECO:0007669"/>
    <property type="project" value="UniProtKB-SubCell"/>
</dbReference>
<dbReference type="InterPro" id="IPR004365">
    <property type="entry name" value="NA-bd_OB_tRNA"/>
</dbReference>
<dbReference type="InterPro" id="IPR041931">
    <property type="entry name" value="DNA_pol3_alpha_thumb_dom"/>
</dbReference>
<dbReference type="InterPro" id="IPR004013">
    <property type="entry name" value="PHP_dom"/>
</dbReference>
<dbReference type="InterPro" id="IPR016195">
    <property type="entry name" value="Pol/histidinol_Pase-like"/>
</dbReference>
<keyword evidence="7" id="KW-0235">DNA replication</keyword>
<dbReference type="GO" id="GO:0006260">
    <property type="term" value="P:DNA replication"/>
    <property type="evidence" value="ECO:0007669"/>
    <property type="project" value="UniProtKB-KW"/>
</dbReference>
<sequence>MSFVHLSVHSEYSLHDSLIRVKPLMSKAKEFNQPAIAISDTSNMFATIKAYNGAMAMGVKPIIAAEVQIKTPRLPASTITLYCMNNDGYQALCELISRGYNEAPRDDQNHPVIPLEWLDGQTDNLIALSGGREGEIGRLMMSNRKALVAEALSDYKLLFGDRLFIELQRIGHPADDRYVKEAVSLAIEHKLPVVATNPSRFLDPADFQTHEVRIAIAQGRSVRALREDLNPPCTQHQYFKSSEEMTELFSDIPQAIQNTVRIAALCSVDLTLGKSFLPSFPAPDKMSEADYLEKTSYEGLEERLAYLFKDKDEIDAKRPTYVERLKFELGVINQMGFPGYFLIVADFIKWAKANDIPVGPGRGSGAGSLVAYSLGITDLDPLPYDLLFERFLNPERVSMPDFDVDFCMDKRDQVIRYVADAYGHDAVSQIITYGTMAAKMVVRDVARALGYPYRLGNQISQLIPKEPDITLEKALDRVPTLKVMLDTDHDVKNIMLHALKLEGITRQVGKHAGGVLISPGALTQFTPTYCDPDGGSLVSQYDKDDVEKAGLVKFDFLGLRNLTIIDHALKSINGRREKEGLAKIDINGIDLTDKLTYEMIQRCETTAVFQLESSGMKNLIKRIQPDCFEDLIALVALFRPGPLQSGMVDDFIDRKHGRAELSYPHPNYQYAGLKPVLEPTYGIILYQEQVMQIAQVMAGYTLGGADMLRRAMGKKKPEEMAKQRGGFVEGCGKNGIDAHLAGNIFDLVEKFAGYGFNKSHSAAYALVAFQTAWLKAHYPADFMAAVLSSDMDNTDKVVRFIHECRNMGVEIQTPHANHSQWHFTSHNGVILYGLGAIKGFGESASKAMLADRKAGGSYQDIIDFLRRNSLNKSSIEACIHAGMFDFSGLQRSELLAIYPTAASAGKQLRKNVNQGMLFDMDLPVVKRTETTVMDDDVRLAGERKHLGLYLTGHPYAKYQTRLKHSLTASLIEIAQSVEDDVDGVEKAKFKHVTVAGLLSDIDARSNTKGTYAFFKLDDGTARLDCSIFNKPYHEYQEFMKDDNLVVLNGIVRINPKTNIASLIIDRVQPLTTFLQTQPGRIIIRTKGAASVMGILHSAGNEEGNLRVCIETEDGDQVDLPALPIHHTSSALSLLQRKFGDDCRVEYAQSLGRVYRSKDSVDIEPMVDIEDMDEHRSKLREELERSLIAAKKAMDGSMEMAS</sequence>
<name>A0AAD0M794_PSEAV</name>
<evidence type="ECO:0000259" key="10">
    <source>
        <dbReference type="SMART" id="SM00481"/>
    </source>
</evidence>
<dbReference type="Gene3D" id="1.10.150.870">
    <property type="match status" value="1"/>
</dbReference>
<evidence type="ECO:0000256" key="6">
    <source>
        <dbReference type="ARBA" id="ARBA00022695"/>
    </source>
</evidence>
<dbReference type="GeneID" id="39473972"/>
<evidence type="ECO:0000256" key="7">
    <source>
        <dbReference type="ARBA" id="ARBA00022705"/>
    </source>
</evidence>
<protein>
    <recommendedName>
        <fullName evidence="3">DNA polymerase III subunit alpha</fullName>
        <ecNumber evidence="2">2.7.7.7</ecNumber>
    </recommendedName>
</protein>
<dbReference type="NCBIfam" id="NF004226">
    <property type="entry name" value="PRK05673.1"/>
    <property type="match status" value="1"/>
</dbReference>
<dbReference type="Pfam" id="PF02811">
    <property type="entry name" value="PHP"/>
    <property type="match status" value="1"/>
</dbReference>
<evidence type="ECO:0000256" key="3">
    <source>
        <dbReference type="ARBA" id="ARBA00019114"/>
    </source>
</evidence>
<evidence type="ECO:0000256" key="9">
    <source>
        <dbReference type="ARBA" id="ARBA00049244"/>
    </source>
</evidence>
<organism evidence="11 12">
    <name type="scientific">Pseudomonas amygdali pv. lachrymans str. M301315</name>
    <dbReference type="NCBI Taxonomy" id="629260"/>
    <lineage>
        <taxon>Bacteria</taxon>
        <taxon>Pseudomonadati</taxon>
        <taxon>Pseudomonadota</taxon>
        <taxon>Gammaproteobacteria</taxon>
        <taxon>Pseudomonadales</taxon>
        <taxon>Pseudomonadaceae</taxon>
        <taxon>Pseudomonas</taxon>
        <taxon>Pseudomonas amygdali</taxon>
    </lineage>
</organism>
<dbReference type="Pfam" id="PF14579">
    <property type="entry name" value="HHH_6"/>
    <property type="match status" value="1"/>
</dbReference>
<keyword evidence="4" id="KW-0963">Cytoplasm</keyword>
<dbReference type="CDD" id="cd04485">
    <property type="entry name" value="DnaE_OBF"/>
    <property type="match status" value="1"/>
</dbReference>
<gene>
    <name evidence="11" type="ORF">PLA107_029800</name>
</gene>
<dbReference type="SMART" id="SM00481">
    <property type="entry name" value="POLIIIAc"/>
    <property type="match status" value="1"/>
</dbReference>
<dbReference type="RefSeq" id="WP_005742400.1">
    <property type="nucleotide sequence ID" value="NZ_CP031226.1"/>
</dbReference>
<dbReference type="GO" id="GO:0003887">
    <property type="term" value="F:DNA-directed DNA polymerase activity"/>
    <property type="evidence" value="ECO:0007669"/>
    <property type="project" value="UniProtKB-KW"/>
</dbReference>
<reference evidence="11 12" key="1">
    <citation type="journal article" date="2011" name="PLoS Pathog.">
        <title>Dynamic evolution of pathogenicity revealed by sequencing and comparative genomics of 19 Pseudomonas syringae isolates.</title>
        <authorList>
            <person name="Baltrus D.A."/>
            <person name="Nishimura M.T."/>
            <person name="Romanchuk A."/>
            <person name="Chang J.H."/>
            <person name="Mukhtar M.S."/>
            <person name="Cherkis K."/>
            <person name="Roach J."/>
            <person name="Grant S.R."/>
            <person name="Jones C.D."/>
            <person name="Dangl J.L."/>
        </authorList>
    </citation>
    <scope>NUCLEOTIDE SEQUENCE [LARGE SCALE GENOMIC DNA]</scope>
    <source>
        <strain evidence="11 12">M301315</strain>
    </source>
</reference>
<comment type="subcellular location">
    <subcellularLocation>
        <location evidence="1">Cytoplasm</location>
    </subcellularLocation>
</comment>
<evidence type="ECO:0000256" key="1">
    <source>
        <dbReference type="ARBA" id="ARBA00004496"/>
    </source>
</evidence>
<dbReference type="InterPro" id="IPR004805">
    <property type="entry name" value="DnaE2/DnaE/PolC"/>
</dbReference>
<dbReference type="EMBL" id="CP031226">
    <property type="protein sequence ID" value="AXH59423.1"/>
    <property type="molecule type" value="Genomic_DNA"/>
</dbReference>
<dbReference type="InterPro" id="IPR049821">
    <property type="entry name" value="PolIIIA_DnaE1_PHP"/>
</dbReference>
<dbReference type="InterPro" id="IPR040982">
    <property type="entry name" value="DNA_pol3_finger"/>
</dbReference>
<dbReference type="InterPro" id="IPR003141">
    <property type="entry name" value="Pol/His_phosphatase_N"/>
</dbReference>
<dbReference type="InterPro" id="IPR011708">
    <property type="entry name" value="DNA_pol3_alpha_NTPase_dom"/>
</dbReference>
<comment type="catalytic activity">
    <reaction evidence="9">
        <text>DNA(n) + a 2'-deoxyribonucleoside 5'-triphosphate = DNA(n+1) + diphosphate</text>
        <dbReference type="Rhea" id="RHEA:22508"/>
        <dbReference type="Rhea" id="RHEA-COMP:17339"/>
        <dbReference type="Rhea" id="RHEA-COMP:17340"/>
        <dbReference type="ChEBI" id="CHEBI:33019"/>
        <dbReference type="ChEBI" id="CHEBI:61560"/>
        <dbReference type="ChEBI" id="CHEBI:173112"/>
        <dbReference type="EC" id="2.7.7.7"/>
    </reaction>
</comment>
<dbReference type="Pfam" id="PF01336">
    <property type="entry name" value="tRNA_anti-codon"/>
    <property type="match status" value="1"/>
</dbReference>
<dbReference type="SUPFAM" id="SSF89550">
    <property type="entry name" value="PHP domain-like"/>
    <property type="match status" value="1"/>
</dbReference>
<evidence type="ECO:0000256" key="2">
    <source>
        <dbReference type="ARBA" id="ARBA00012417"/>
    </source>
</evidence>
<dbReference type="Gene3D" id="1.10.10.1600">
    <property type="entry name" value="Bacterial DNA polymerase III alpha subunit, thumb domain"/>
    <property type="match status" value="1"/>
</dbReference>
<keyword evidence="5 11" id="KW-0808">Transferase</keyword>
<keyword evidence="11" id="KW-0614">Plasmid</keyword>
<dbReference type="InterPro" id="IPR029460">
    <property type="entry name" value="DNAPol_HHH"/>
</dbReference>
<dbReference type="Pfam" id="PF07733">
    <property type="entry name" value="DNA_pol3_alpha"/>
    <property type="match status" value="1"/>
</dbReference>
<dbReference type="Pfam" id="PF17657">
    <property type="entry name" value="DNA_pol3_finger"/>
    <property type="match status" value="1"/>
</dbReference>
<evidence type="ECO:0000256" key="5">
    <source>
        <dbReference type="ARBA" id="ARBA00022679"/>
    </source>
</evidence>
<dbReference type="GO" id="GO:0003676">
    <property type="term" value="F:nucleic acid binding"/>
    <property type="evidence" value="ECO:0007669"/>
    <property type="project" value="InterPro"/>
</dbReference>
<feature type="domain" description="Polymerase/histidinol phosphatase N-terminal" evidence="10">
    <location>
        <begin position="4"/>
        <end position="71"/>
    </location>
</feature>
<accession>A0AAD0M794</accession>
<dbReference type="GO" id="GO:0008408">
    <property type="term" value="F:3'-5' exonuclease activity"/>
    <property type="evidence" value="ECO:0007669"/>
    <property type="project" value="InterPro"/>
</dbReference>
<evidence type="ECO:0000256" key="4">
    <source>
        <dbReference type="ARBA" id="ARBA00022490"/>
    </source>
</evidence>
<dbReference type="PANTHER" id="PTHR32294:SF0">
    <property type="entry name" value="DNA POLYMERASE III SUBUNIT ALPHA"/>
    <property type="match status" value="1"/>
</dbReference>